<dbReference type="EC" id="4.1.1.48" evidence="4"/>
<evidence type="ECO:0000256" key="3">
    <source>
        <dbReference type="ARBA" id="ARBA00004696"/>
    </source>
</evidence>
<keyword evidence="7" id="KW-0057">Aromatic amino acid biosynthesis</keyword>
<evidence type="ECO:0000256" key="8">
    <source>
        <dbReference type="ARBA" id="ARBA00023239"/>
    </source>
</evidence>
<keyword evidence="5" id="KW-0028">Amino-acid biosynthesis</keyword>
<dbReference type="Proteomes" id="UP000256695">
    <property type="component" value="Unassembled WGS sequence"/>
</dbReference>
<dbReference type="Pfam" id="PF00218">
    <property type="entry name" value="IGPS"/>
    <property type="match status" value="1"/>
</dbReference>
<comment type="catalytic activity">
    <reaction evidence="2">
        <text>1-(2-carboxyphenylamino)-1-deoxy-D-ribulose 5-phosphate + H(+) = (1S,2R)-1-C-(indol-3-yl)glycerol 3-phosphate + CO2 + H2O</text>
        <dbReference type="Rhea" id="RHEA:23476"/>
        <dbReference type="ChEBI" id="CHEBI:15377"/>
        <dbReference type="ChEBI" id="CHEBI:15378"/>
        <dbReference type="ChEBI" id="CHEBI:16526"/>
        <dbReference type="ChEBI" id="CHEBI:58613"/>
        <dbReference type="ChEBI" id="CHEBI:58866"/>
        <dbReference type="EC" id="4.1.1.48"/>
    </reaction>
</comment>
<evidence type="ECO:0000313" key="10">
    <source>
        <dbReference type="EMBL" id="RDU73895.1"/>
    </source>
</evidence>
<dbReference type="PANTHER" id="PTHR42894">
    <property type="entry name" value="N-(5'-PHOSPHORIBOSYL)ANTHRANILATE ISOMERASE"/>
    <property type="match status" value="1"/>
</dbReference>
<gene>
    <name evidence="10" type="ORF">CQA57_04315</name>
</gene>
<dbReference type="InterPro" id="IPR013785">
    <property type="entry name" value="Aldolase_TIM"/>
</dbReference>
<dbReference type="InterPro" id="IPR013798">
    <property type="entry name" value="Indole-3-glycerol_P_synth_dom"/>
</dbReference>
<dbReference type="GO" id="GO:0000162">
    <property type="term" value="P:L-tryptophan biosynthetic process"/>
    <property type="evidence" value="ECO:0007669"/>
    <property type="project" value="UniProtKB-UniPathway"/>
</dbReference>
<comment type="catalytic activity">
    <reaction evidence="1">
        <text>N-(5-phospho-beta-D-ribosyl)anthranilate = 1-(2-carboxyphenylamino)-1-deoxy-D-ribulose 5-phosphate</text>
        <dbReference type="Rhea" id="RHEA:21540"/>
        <dbReference type="ChEBI" id="CHEBI:18277"/>
        <dbReference type="ChEBI" id="CHEBI:58613"/>
        <dbReference type="EC" id="5.3.1.24"/>
    </reaction>
</comment>
<comment type="caution">
    <text evidence="10">The sequence shown here is derived from an EMBL/GenBank/DDBJ whole genome shotgun (WGS) entry which is preliminary data.</text>
</comment>
<dbReference type="Gene3D" id="3.20.20.70">
    <property type="entry name" value="Aldolase class I"/>
    <property type="match status" value="2"/>
</dbReference>
<feature type="domain" description="Indole-3-glycerol phosphate synthase" evidence="9">
    <location>
        <begin position="56"/>
        <end position="167"/>
    </location>
</feature>
<evidence type="ECO:0000313" key="11">
    <source>
        <dbReference type="Proteomes" id="UP000256695"/>
    </source>
</evidence>
<evidence type="ECO:0000256" key="5">
    <source>
        <dbReference type="ARBA" id="ARBA00022605"/>
    </source>
</evidence>
<accession>A0A3D8J9Q1</accession>
<evidence type="ECO:0000256" key="6">
    <source>
        <dbReference type="ARBA" id="ARBA00022822"/>
    </source>
</evidence>
<dbReference type="GO" id="GO:0004425">
    <property type="term" value="F:indole-3-glycerol-phosphate synthase activity"/>
    <property type="evidence" value="ECO:0007669"/>
    <property type="project" value="UniProtKB-EC"/>
</dbReference>
<dbReference type="EMBL" id="NXLX01000008">
    <property type="protein sequence ID" value="RDU73895.1"/>
    <property type="molecule type" value="Genomic_DNA"/>
</dbReference>
<protein>
    <recommendedName>
        <fullName evidence="4">indole-3-glycerol-phosphate synthase</fullName>
        <ecNumber evidence="4">4.1.1.48</ecNumber>
    </recommendedName>
</protein>
<dbReference type="InterPro" id="IPR044643">
    <property type="entry name" value="TrpF_fam"/>
</dbReference>
<keyword evidence="11" id="KW-1185">Reference proteome</keyword>
<evidence type="ECO:0000256" key="1">
    <source>
        <dbReference type="ARBA" id="ARBA00001164"/>
    </source>
</evidence>
<dbReference type="OrthoDB" id="9804217at2"/>
<dbReference type="GO" id="GO:0004640">
    <property type="term" value="F:phosphoribosylanthranilate isomerase activity"/>
    <property type="evidence" value="ECO:0007669"/>
    <property type="project" value="UniProtKB-EC"/>
</dbReference>
<sequence length="472" mass="53936">MGVQKNLKTLLSERSNEILKNGFAFGINIPQQRSAPLCPPQSDSTLIIVEINHTFLNKNNNPIATASYYLDRGANIIAISAQDGFFKESITYLMQIKNTFKKSTILRKDWIKSPEEIEVSYKIGADIVWLSIATFINQIDIFETILQEIEKYQITPIFQIQNLEEFNFLKPYNPQFISLALDSVSNRQDIFILKQEISSISNQIKIIFQSHINNNHDGYLIGASGFDGIFFNVINQTTPLPNLIKSYKKGTKQTNIFYQKLFDNLAFKNKPLIKICGITNIDDAISCAQMGANMIGYILSAKNPKYIDNKTIKQISKALKTLYPDVLLIGVICEDSLELKNAKELLGQNILDALQLQMPSNPPYFANQNLTQADFNFYLSTTIEKYTSLQESYPPFILLDSINKSPNLEKLKTFKQLFVAIQNERDLSELLEFDIAMLDIDITKENDARKKDLEKINQIIYKIKDYSKITKH</sequence>
<keyword evidence="8" id="KW-0456">Lyase</keyword>
<dbReference type="AlphaFoldDB" id="A0A3D8J9Q1"/>
<evidence type="ECO:0000256" key="2">
    <source>
        <dbReference type="ARBA" id="ARBA00001633"/>
    </source>
</evidence>
<name>A0A3D8J9Q1_9HELI</name>
<evidence type="ECO:0000259" key="9">
    <source>
        <dbReference type="Pfam" id="PF00218"/>
    </source>
</evidence>
<evidence type="ECO:0000256" key="4">
    <source>
        <dbReference type="ARBA" id="ARBA00012362"/>
    </source>
</evidence>
<dbReference type="SUPFAM" id="SSF51366">
    <property type="entry name" value="Ribulose-phoshate binding barrel"/>
    <property type="match status" value="2"/>
</dbReference>
<dbReference type="UniPathway" id="UPA00035">
    <property type="reaction ID" value="UER00043"/>
</dbReference>
<dbReference type="InterPro" id="IPR011060">
    <property type="entry name" value="RibuloseP-bd_barrel"/>
</dbReference>
<evidence type="ECO:0000256" key="7">
    <source>
        <dbReference type="ARBA" id="ARBA00023141"/>
    </source>
</evidence>
<comment type="pathway">
    <text evidence="3">Amino-acid biosynthesis; L-tryptophan biosynthesis; L-tryptophan from chorismate: step 4/5.</text>
</comment>
<keyword evidence="6" id="KW-0822">Tryptophan biosynthesis</keyword>
<organism evidence="10 11">
    <name type="scientific">Helicobacter anseris</name>
    <dbReference type="NCBI Taxonomy" id="375926"/>
    <lineage>
        <taxon>Bacteria</taxon>
        <taxon>Pseudomonadati</taxon>
        <taxon>Campylobacterota</taxon>
        <taxon>Epsilonproteobacteria</taxon>
        <taxon>Campylobacterales</taxon>
        <taxon>Helicobacteraceae</taxon>
        <taxon>Helicobacter</taxon>
    </lineage>
</organism>
<dbReference type="PANTHER" id="PTHR42894:SF1">
    <property type="entry name" value="N-(5'-PHOSPHORIBOSYL)ANTHRANILATE ISOMERASE"/>
    <property type="match status" value="1"/>
</dbReference>
<reference evidence="10 11" key="1">
    <citation type="submission" date="2018-04" db="EMBL/GenBank/DDBJ databases">
        <title>Novel Campyloabacter and Helicobacter Species and Strains.</title>
        <authorList>
            <person name="Mannion A.J."/>
            <person name="Shen Z."/>
            <person name="Fox J.G."/>
        </authorList>
    </citation>
    <scope>NUCLEOTIDE SEQUENCE [LARGE SCALE GENOMIC DNA]</scope>
    <source>
        <strain evidence="10 11">MIT 04-9362</strain>
    </source>
</reference>
<proteinExistence type="predicted"/>